<keyword evidence="7 11" id="KW-1133">Transmembrane helix</keyword>
<proteinExistence type="inferred from homology"/>
<dbReference type="PROSITE" id="PS00154">
    <property type="entry name" value="ATPASE_E1_E2"/>
    <property type="match status" value="1"/>
</dbReference>
<feature type="transmembrane region" description="Helical" evidence="11">
    <location>
        <begin position="852"/>
        <end position="872"/>
    </location>
</feature>
<dbReference type="Pfam" id="PF00690">
    <property type="entry name" value="Cation_ATPase_N"/>
    <property type="match status" value="1"/>
</dbReference>
<dbReference type="InterPro" id="IPR044492">
    <property type="entry name" value="P_typ_ATPase_HD_dom"/>
</dbReference>
<feature type="domain" description="Cation-transporting P-type ATPase N-terminal" evidence="12">
    <location>
        <begin position="73"/>
        <end position="147"/>
    </location>
</feature>
<accession>A0A8S1MYG6</accession>
<evidence type="ECO:0000256" key="6">
    <source>
        <dbReference type="ARBA" id="ARBA00022967"/>
    </source>
</evidence>
<dbReference type="GO" id="GO:0005391">
    <property type="term" value="F:P-type sodium:potassium-exchanging transporter activity"/>
    <property type="evidence" value="ECO:0007669"/>
    <property type="project" value="TreeGrafter"/>
</dbReference>
<feature type="transmembrane region" description="Helical" evidence="11">
    <location>
        <begin position="123"/>
        <end position="144"/>
    </location>
</feature>
<dbReference type="InterPro" id="IPR006068">
    <property type="entry name" value="ATPase_P-typ_cation-transptr_C"/>
</dbReference>
<feature type="transmembrane region" description="Helical" evidence="11">
    <location>
        <begin position="924"/>
        <end position="949"/>
    </location>
</feature>
<dbReference type="GO" id="GO:0005886">
    <property type="term" value="C:plasma membrane"/>
    <property type="evidence" value="ECO:0007669"/>
    <property type="project" value="UniProtKB-SubCell"/>
</dbReference>
<dbReference type="FunFam" id="2.70.150.10:FF:000003">
    <property type="entry name" value="Sodium/potassium-transporting ATPase subunit alpha"/>
    <property type="match status" value="1"/>
</dbReference>
<dbReference type="InterPro" id="IPR004014">
    <property type="entry name" value="ATPase_P-typ_cation-transptr_N"/>
</dbReference>
<dbReference type="OrthoDB" id="116380at2759"/>
<dbReference type="FunFam" id="3.40.1110.10:FF:000061">
    <property type="entry name" value="Potassium-transporting ATPase alpha chain 1"/>
    <property type="match status" value="1"/>
</dbReference>
<evidence type="ECO:0000313" key="14">
    <source>
        <dbReference type="Proteomes" id="UP000692954"/>
    </source>
</evidence>
<reference evidence="13" key="1">
    <citation type="submission" date="2021-01" db="EMBL/GenBank/DDBJ databases">
        <authorList>
            <consortium name="Genoscope - CEA"/>
            <person name="William W."/>
        </authorList>
    </citation>
    <scope>NUCLEOTIDE SEQUENCE</scope>
</reference>
<keyword evidence="8" id="KW-0813">Transport</keyword>
<gene>
    <name evidence="13" type="ORF">PSON_ATCC_30995.1.T0490082</name>
</gene>
<dbReference type="InterPro" id="IPR018303">
    <property type="entry name" value="ATPase_P-typ_P_site"/>
</dbReference>
<dbReference type="InterPro" id="IPR050510">
    <property type="entry name" value="Cation_transp_ATPase_P-type"/>
</dbReference>
<dbReference type="GO" id="GO:1990573">
    <property type="term" value="P:potassium ion import across plasma membrane"/>
    <property type="evidence" value="ECO:0007669"/>
    <property type="project" value="TreeGrafter"/>
</dbReference>
<comment type="subcellular location">
    <subcellularLocation>
        <location evidence="1">Cell membrane</location>
        <topology evidence="1">Multi-pass membrane protein</topology>
    </subcellularLocation>
</comment>
<evidence type="ECO:0000256" key="1">
    <source>
        <dbReference type="ARBA" id="ARBA00004651"/>
    </source>
</evidence>
<dbReference type="SFLD" id="SFLDG00002">
    <property type="entry name" value="C1.7:_P-type_atpase_like"/>
    <property type="match status" value="1"/>
</dbReference>
<dbReference type="FunFam" id="3.40.50.1000:FF:000083">
    <property type="entry name" value="Sodium/potassium-transporting ATPase subunit alpha"/>
    <property type="match status" value="1"/>
</dbReference>
<dbReference type="GO" id="GO:0030007">
    <property type="term" value="P:intracellular potassium ion homeostasis"/>
    <property type="evidence" value="ECO:0007669"/>
    <property type="project" value="TreeGrafter"/>
</dbReference>
<protein>
    <recommendedName>
        <fullName evidence="12">Cation-transporting P-type ATPase N-terminal domain-containing protein</fullName>
    </recommendedName>
</protein>
<feature type="transmembrane region" description="Helical" evidence="11">
    <location>
        <begin position="321"/>
        <end position="342"/>
    </location>
</feature>
<dbReference type="GO" id="GO:0005524">
    <property type="term" value="F:ATP binding"/>
    <property type="evidence" value="ECO:0007669"/>
    <property type="project" value="UniProtKB-KW"/>
</dbReference>
<dbReference type="Proteomes" id="UP000692954">
    <property type="component" value="Unassembled WGS sequence"/>
</dbReference>
<evidence type="ECO:0000256" key="11">
    <source>
        <dbReference type="SAM" id="Phobius"/>
    </source>
</evidence>
<name>A0A8S1MYG6_9CILI</name>
<feature type="transmembrane region" description="Helical" evidence="11">
    <location>
        <begin position="1109"/>
        <end position="1128"/>
    </location>
</feature>
<evidence type="ECO:0000259" key="12">
    <source>
        <dbReference type="SMART" id="SM00831"/>
    </source>
</evidence>
<dbReference type="InterPro" id="IPR059000">
    <property type="entry name" value="ATPase_P-type_domA"/>
</dbReference>
<dbReference type="SFLD" id="SFLDF00027">
    <property type="entry name" value="p-type_atpase"/>
    <property type="match status" value="1"/>
</dbReference>
<evidence type="ECO:0000256" key="10">
    <source>
        <dbReference type="ARBA" id="ARBA00038148"/>
    </source>
</evidence>
<organism evidence="13 14">
    <name type="scientific">Paramecium sonneborni</name>
    <dbReference type="NCBI Taxonomy" id="65129"/>
    <lineage>
        <taxon>Eukaryota</taxon>
        <taxon>Sar</taxon>
        <taxon>Alveolata</taxon>
        <taxon>Ciliophora</taxon>
        <taxon>Intramacronucleata</taxon>
        <taxon>Oligohymenophorea</taxon>
        <taxon>Peniculida</taxon>
        <taxon>Parameciidae</taxon>
        <taxon>Paramecium</taxon>
    </lineage>
</organism>
<evidence type="ECO:0000256" key="3">
    <source>
        <dbReference type="ARBA" id="ARBA00022692"/>
    </source>
</evidence>
<evidence type="ECO:0000256" key="4">
    <source>
        <dbReference type="ARBA" id="ARBA00022741"/>
    </source>
</evidence>
<dbReference type="PANTHER" id="PTHR43294:SF21">
    <property type="entry name" value="CATION TRANSPORTING ATPASE"/>
    <property type="match status" value="1"/>
</dbReference>
<evidence type="ECO:0000256" key="9">
    <source>
        <dbReference type="ARBA" id="ARBA00023136"/>
    </source>
</evidence>
<evidence type="ECO:0000313" key="13">
    <source>
        <dbReference type="EMBL" id="CAD8085917.1"/>
    </source>
</evidence>
<keyword evidence="6" id="KW-1278">Translocase</keyword>
<evidence type="ECO:0000256" key="5">
    <source>
        <dbReference type="ARBA" id="ARBA00022840"/>
    </source>
</evidence>
<comment type="caution">
    <text evidence="13">The sequence shown here is derived from an EMBL/GenBank/DDBJ whole genome shotgun (WGS) entry which is preliminary data.</text>
</comment>
<dbReference type="Pfam" id="PF00122">
    <property type="entry name" value="E1-E2_ATPase"/>
    <property type="match status" value="1"/>
</dbReference>
<evidence type="ECO:0000256" key="8">
    <source>
        <dbReference type="ARBA" id="ARBA00023065"/>
    </source>
</evidence>
<evidence type="ECO:0000256" key="7">
    <source>
        <dbReference type="ARBA" id="ARBA00022989"/>
    </source>
</evidence>
<keyword evidence="9 11" id="KW-0472">Membrane</keyword>
<dbReference type="GO" id="GO:0016887">
    <property type="term" value="F:ATP hydrolysis activity"/>
    <property type="evidence" value="ECO:0007669"/>
    <property type="project" value="InterPro"/>
</dbReference>
<dbReference type="GO" id="GO:1902600">
    <property type="term" value="P:proton transmembrane transport"/>
    <property type="evidence" value="ECO:0007669"/>
    <property type="project" value="TreeGrafter"/>
</dbReference>
<dbReference type="Pfam" id="PF13246">
    <property type="entry name" value="Cation_ATPase"/>
    <property type="match status" value="1"/>
</dbReference>
<dbReference type="InterPro" id="IPR001757">
    <property type="entry name" value="P_typ_ATPase"/>
</dbReference>
<keyword evidence="14" id="KW-1185">Reference proteome</keyword>
<evidence type="ECO:0000256" key="2">
    <source>
        <dbReference type="ARBA" id="ARBA00022475"/>
    </source>
</evidence>
<feature type="transmembrane region" description="Helical" evidence="11">
    <location>
        <begin position="348"/>
        <end position="373"/>
    </location>
</feature>
<keyword evidence="5" id="KW-0067">ATP-binding</keyword>
<dbReference type="EMBL" id="CAJJDN010000049">
    <property type="protein sequence ID" value="CAD8085917.1"/>
    <property type="molecule type" value="Genomic_DNA"/>
</dbReference>
<dbReference type="AlphaFoldDB" id="A0A8S1MYG6"/>
<feature type="transmembrane region" description="Helical" evidence="11">
    <location>
        <begin position="156"/>
        <end position="175"/>
    </location>
</feature>
<dbReference type="GO" id="GO:0006883">
    <property type="term" value="P:intracellular sodium ion homeostasis"/>
    <property type="evidence" value="ECO:0007669"/>
    <property type="project" value="TreeGrafter"/>
</dbReference>
<dbReference type="GO" id="GO:0036376">
    <property type="term" value="P:sodium ion export across plasma membrane"/>
    <property type="evidence" value="ECO:0007669"/>
    <property type="project" value="TreeGrafter"/>
</dbReference>
<feature type="transmembrane region" description="Helical" evidence="11">
    <location>
        <begin position="878"/>
        <end position="903"/>
    </location>
</feature>
<sequence length="1186" mass="133604">MKKAWSRSASQIVTMFTQAQQEMELIVAKRQFDEIAKELKQRREEIYGRMKGVPKLEKKPGSSGKQEKFKSMDEHRIALHELENKMQTNIVNGLDQQEAINRLGIHGKNQMTEKKQIPWYLRLLQELTSIFACMMWTGSALSFLAFGLTPEDLSNLYLAIVLGFVVTVTGIMAYFQNQKSAALMEAFKNFIPPETQVIRNGKQMKIPAENLVPGDLVVVEFGKRIPADIRIIESNGMKVDNSSLTGETLLLQRIPDCSHPENPLETKNLVFFGTLCKEGNGRGIVLFTGDNTVIGQIAGLAQSSGEEESVLRKQINQFVKMIATIALLCGSVFFILGMSYGYPALQNVILMMGIAVGFVPEGLIATVTVALSLTAKRLAQKKVLVKNLECVETLGSTSCICSDKTGTLTQNKMTVEHLWYNNKKVKGLNYQKFGKKYNYEYDLQNVGFQALFECASFCSEAVFDASLPQEIRMKIQNDKILNQQQKEQKIKLAVNDWEIKYQSMSWLERPTIGDASESALIKFLQPIKDIQETRNSKKLATDVDGKNARMPFNSNNKYAFVILEYETEESFYCLMSKGAPERIWELCTTVNNDGNEEQKDQNWEKAFKSINKLFGKNGERVLGFAKVHLPKTAYPKGYPFNLDKMNFPWNKQQFLGLFSLIDPPKDSVPDSVIKCKTAGVQVIMVTGDQPVTAASIAKQCNIITEKTVNEISEEEGISFEEAFHRSNAIVIHGDSLTKMMIDDEGKPESEQGRQLQEWLSKSQIVFARTSPAQKLIIVDGCQKKGHIVAVTGDGVNDSPAIKKADIGISMGITGSDVAKDAADMILLNDDFSNIVIGIEEGRKIIDNLKKTIVFVLTGNIVQVIPIFSYFIFNIPLPLTTVLILCIDVGTGIIPSTAFVYEPAELDIMTRRPRNKEENLITPKSIVFAYAQHGFIQLCGCFLAYFLVFYDFGFPSDSLFGILNKNGIIPLSSDIYDPLDPFYGNSNLKNLYNDRISQQPQTFGLLCTSDDESKFESIDWLFSKNNDIDLRMYYIQCNTETNKWELSVVWGECNINQISPISNKPVCYSTEALQYAQTAYFVGLAYTQMCNYQSLKTHKSAGIFQEFNNVFMHFGFMTLIVLVISLTQITSLNSALQTRDIIFQHQMLTLPFGLLMQIWNEARKYMVRNVPQTTPNMPNWWARCTSI</sequence>
<keyword evidence="8" id="KW-0406">Ion transport</keyword>
<dbReference type="PANTHER" id="PTHR43294">
    <property type="entry name" value="SODIUM/POTASSIUM-TRANSPORTING ATPASE SUBUNIT ALPHA"/>
    <property type="match status" value="1"/>
</dbReference>
<dbReference type="SFLD" id="SFLDS00003">
    <property type="entry name" value="Haloacid_Dehalogenase"/>
    <property type="match status" value="1"/>
</dbReference>
<dbReference type="Pfam" id="PF00689">
    <property type="entry name" value="Cation_ATPase_C"/>
    <property type="match status" value="1"/>
</dbReference>
<keyword evidence="4" id="KW-0547">Nucleotide-binding</keyword>
<comment type="similarity">
    <text evidence="10">Belongs to the cation transport ATPase (P-type) (TC 3.A.3) family.</text>
</comment>
<dbReference type="SMART" id="SM00831">
    <property type="entry name" value="Cation_ATPase_N"/>
    <property type="match status" value="1"/>
</dbReference>
<keyword evidence="3 11" id="KW-0812">Transmembrane</keyword>
<dbReference type="NCBIfam" id="TIGR01494">
    <property type="entry name" value="ATPase_P-type"/>
    <property type="match status" value="2"/>
</dbReference>
<keyword evidence="2" id="KW-1003">Cell membrane</keyword>